<proteinExistence type="predicted"/>
<organism evidence="1 2">
    <name type="scientific">Takifugu rubripes</name>
    <name type="common">Japanese pufferfish</name>
    <name type="synonym">Fugu rubripes</name>
    <dbReference type="NCBI Taxonomy" id="31033"/>
    <lineage>
        <taxon>Eukaryota</taxon>
        <taxon>Metazoa</taxon>
        <taxon>Chordata</taxon>
        <taxon>Craniata</taxon>
        <taxon>Vertebrata</taxon>
        <taxon>Euteleostomi</taxon>
        <taxon>Actinopterygii</taxon>
        <taxon>Neopterygii</taxon>
        <taxon>Teleostei</taxon>
        <taxon>Neoteleostei</taxon>
        <taxon>Acanthomorphata</taxon>
        <taxon>Eupercaria</taxon>
        <taxon>Tetraodontiformes</taxon>
        <taxon>Tetradontoidea</taxon>
        <taxon>Tetraodontidae</taxon>
        <taxon>Takifugu</taxon>
    </lineage>
</organism>
<evidence type="ECO:0000313" key="1">
    <source>
        <dbReference type="Ensembl" id="ENSTRUP00000060693.1"/>
    </source>
</evidence>
<dbReference type="Ensembl" id="ENSTRUT00000076028.1">
    <property type="protein sequence ID" value="ENSTRUP00000060693.1"/>
    <property type="gene ID" value="ENSTRUG00000031918.1"/>
</dbReference>
<dbReference type="GeneTree" id="ENSGT01030000235173"/>
<protein>
    <submittedName>
        <fullName evidence="1">Uncharacterized protein</fullName>
    </submittedName>
</protein>
<name>A0A674MHT5_TAKRU</name>
<reference evidence="1 2" key="1">
    <citation type="journal article" date="2011" name="Genome Biol. Evol.">
        <title>Integration of the genetic map and genome assembly of fugu facilitates insights into distinct features of genome evolution in teleosts and mammals.</title>
        <authorList>
            <person name="Kai W."/>
            <person name="Kikuchi K."/>
            <person name="Tohari S."/>
            <person name="Chew A.K."/>
            <person name="Tay A."/>
            <person name="Fujiwara A."/>
            <person name="Hosoya S."/>
            <person name="Suetake H."/>
            <person name="Naruse K."/>
            <person name="Brenner S."/>
            <person name="Suzuki Y."/>
            <person name="Venkatesh B."/>
        </authorList>
    </citation>
    <scope>NUCLEOTIDE SEQUENCE [LARGE SCALE GENOMIC DNA]</scope>
</reference>
<reference evidence="1" key="3">
    <citation type="submission" date="2025-09" db="UniProtKB">
        <authorList>
            <consortium name="Ensembl"/>
        </authorList>
    </citation>
    <scope>IDENTIFICATION</scope>
</reference>
<dbReference type="InParanoid" id="A0A674MHT5"/>
<keyword evidence="2" id="KW-1185">Reference proteome</keyword>
<dbReference type="AlphaFoldDB" id="A0A674MHT5"/>
<sequence>MLTLPVFPDLSVKKRVYESARSKTRIYIGVAFERWRDLRQLKGMKTDAELALFLLDGIHHVGSCIVCSLQKINTYQVFVVLLRLNVVTTDIILTFRLPFS</sequence>
<evidence type="ECO:0000313" key="2">
    <source>
        <dbReference type="Proteomes" id="UP000005226"/>
    </source>
</evidence>
<dbReference type="Proteomes" id="UP000005226">
    <property type="component" value="Chromosome 4"/>
</dbReference>
<accession>A0A674MHT5</accession>
<reference evidence="1" key="2">
    <citation type="submission" date="2025-08" db="UniProtKB">
        <authorList>
            <consortium name="Ensembl"/>
        </authorList>
    </citation>
    <scope>IDENTIFICATION</scope>
</reference>